<organism evidence="3">
    <name type="scientific">Drosophila grimshawi</name>
    <name type="common">Hawaiian fruit fly</name>
    <name type="synonym">Idiomyia grimshawi</name>
    <dbReference type="NCBI Taxonomy" id="7222"/>
    <lineage>
        <taxon>Eukaryota</taxon>
        <taxon>Metazoa</taxon>
        <taxon>Ecdysozoa</taxon>
        <taxon>Arthropoda</taxon>
        <taxon>Hexapoda</taxon>
        <taxon>Insecta</taxon>
        <taxon>Pterygota</taxon>
        <taxon>Neoptera</taxon>
        <taxon>Endopterygota</taxon>
        <taxon>Diptera</taxon>
        <taxon>Brachycera</taxon>
        <taxon>Muscomorpha</taxon>
        <taxon>Ephydroidea</taxon>
        <taxon>Drosophilidae</taxon>
        <taxon>Drosophila</taxon>
        <taxon>Hawaiian Drosophila</taxon>
    </lineage>
</organism>
<evidence type="ECO:0000256" key="1">
    <source>
        <dbReference type="SAM" id="Coils"/>
    </source>
</evidence>
<feature type="coiled-coil region" evidence="1">
    <location>
        <begin position="25"/>
        <end position="52"/>
    </location>
</feature>
<dbReference type="OMA" id="NIYQQCT"/>
<dbReference type="HOGENOM" id="CLU_165695_0_0_1"/>
<evidence type="ECO:0000313" key="2">
    <source>
        <dbReference type="EMBL" id="EDV97527.1"/>
    </source>
</evidence>
<keyword evidence="3" id="KW-1185">Reference proteome</keyword>
<protein>
    <submittedName>
        <fullName evidence="2">GH14650</fullName>
    </submittedName>
</protein>
<dbReference type="InParanoid" id="B4IXR5"/>
<dbReference type="AlphaFoldDB" id="B4IXR5"/>
<evidence type="ECO:0000313" key="3">
    <source>
        <dbReference type="Proteomes" id="UP000001070"/>
    </source>
</evidence>
<accession>B4IXR5</accession>
<dbReference type="SMR" id="B4IXR5"/>
<dbReference type="KEGG" id="dgr:6558352"/>
<dbReference type="eggNOG" id="ENOG502TBEA">
    <property type="taxonomic scope" value="Eukaryota"/>
</dbReference>
<sequence length="122" mass="14055">MSLADQYLSLSEEVMEYLFEQKIRERDLMAQKEELKLRMNKIEEQLALLQNRDDDQTCMIATANLYQLSTVKQVKAALLASLTASMQPYLKLHRKLSRLQRHINEGHSALYSSGVRVTNATP</sequence>
<dbReference type="OrthoDB" id="7848512at2759"/>
<gene>
    <name evidence="2" type="primary">Dgri\GH14650</name>
    <name evidence="2" type="ORF">Dgri_GH14650</name>
</gene>
<keyword evidence="1" id="KW-0175">Coiled coil</keyword>
<dbReference type="Proteomes" id="UP000001070">
    <property type="component" value="Unassembled WGS sequence"/>
</dbReference>
<dbReference type="STRING" id="7222.B4IXR5"/>
<proteinExistence type="predicted"/>
<dbReference type="EMBL" id="CH916366">
    <property type="protein sequence ID" value="EDV97527.1"/>
    <property type="molecule type" value="Genomic_DNA"/>
</dbReference>
<name>B4IXR5_DROGR</name>
<reference evidence="2 3" key="1">
    <citation type="journal article" date="2007" name="Nature">
        <title>Evolution of genes and genomes on the Drosophila phylogeny.</title>
        <authorList>
            <consortium name="Drosophila 12 Genomes Consortium"/>
            <person name="Clark A.G."/>
            <person name="Eisen M.B."/>
            <person name="Smith D.R."/>
            <person name="Bergman C.M."/>
            <person name="Oliver B."/>
            <person name="Markow T.A."/>
            <person name="Kaufman T.C."/>
            <person name="Kellis M."/>
            <person name="Gelbart W."/>
            <person name="Iyer V.N."/>
            <person name="Pollard D.A."/>
            <person name="Sackton T.B."/>
            <person name="Larracuente A.M."/>
            <person name="Singh N.D."/>
            <person name="Abad J.P."/>
            <person name="Abt D.N."/>
            <person name="Adryan B."/>
            <person name="Aguade M."/>
            <person name="Akashi H."/>
            <person name="Anderson W.W."/>
            <person name="Aquadro C.F."/>
            <person name="Ardell D.H."/>
            <person name="Arguello R."/>
            <person name="Artieri C.G."/>
            <person name="Barbash D.A."/>
            <person name="Barker D."/>
            <person name="Barsanti P."/>
            <person name="Batterham P."/>
            <person name="Batzoglou S."/>
            <person name="Begun D."/>
            <person name="Bhutkar A."/>
            <person name="Blanco E."/>
            <person name="Bosak S.A."/>
            <person name="Bradley R.K."/>
            <person name="Brand A.D."/>
            <person name="Brent M.R."/>
            <person name="Brooks A.N."/>
            <person name="Brown R.H."/>
            <person name="Butlin R.K."/>
            <person name="Caggese C."/>
            <person name="Calvi B.R."/>
            <person name="Bernardo de Carvalho A."/>
            <person name="Caspi A."/>
            <person name="Castrezana S."/>
            <person name="Celniker S.E."/>
            <person name="Chang J.L."/>
            <person name="Chapple C."/>
            <person name="Chatterji S."/>
            <person name="Chinwalla A."/>
            <person name="Civetta A."/>
            <person name="Clifton S.W."/>
            <person name="Comeron J.M."/>
            <person name="Costello J.C."/>
            <person name="Coyne J.A."/>
            <person name="Daub J."/>
            <person name="David R.G."/>
            <person name="Delcher A.L."/>
            <person name="Delehaunty K."/>
            <person name="Do C.B."/>
            <person name="Ebling H."/>
            <person name="Edwards K."/>
            <person name="Eickbush T."/>
            <person name="Evans J.D."/>
            <person name="Filipski A."/>
            <person name="Findeiss S."/>
            <person name="Freyhult E."/>
            <person name="Fulton L."/>
            <person name="Fulton R."/>
            <person name="Garcia A.C."/>
            <person name="Gardiner A."/>
            <person name="Garfield D.A."/>
            <person name="Garvin B.E."/>
            <person name="Gibson G."/>
            <person name="Gilbert D."/>
            <person name="Gnerre S."/>
            <person name="Godfrey J."/>
            <person name="Good R."/>
            <person name="Gotea V."/>
            <person name="Gravely B."/>
            <person name="Greenberg A.J."/>
            <person name="Griffiths-Jones S."/>
            <person name="Gross S."/>
            <person name="Guigo R."/>
            <person name="Gustafson E.A."/>
            <person name="Haerty W."/>
            <person name="Hahn M.W."/>
            <person name="Halligan D.L."/>
            <person name="Halpern A.L."/>
            <person name="Halter G.M."/>
            <person name="Han M.V."/>
            <person name="Heger A."/>
            <person name="Hillier L."/>
            <person name="Hinrichs A.S."/>
            <person name="Holmes I."/>
            <person name="Hoskins R.A."/>
            <person name="Hubisz M.J."/>
            <person name="Hultmark D."/>
            <person name="Huntley M.A."/>
            <person name="Jaffe D.B."/>
            <person name="Jagadeeshan S."/>
            <person name="Jeck W.R."/>
            <person name="Johnson J."/>
            <person name="Jones C.D."/>
            <person name="Jordan W.C."/>
            <person name="Karpen G.H."/>
            <person name="Kataoka E."/>
            <person name="Keightley P.D."/>
            <person name="Kheradpour P."/>
            <person name="Kirkness E.F."/>
            <person name="Koerich L.B."/>
            <person name="Kristiansen K."/>
            <person name="Kudrna D."/>
            <person name="Kulathinal R.J."/>
            <person name="Kumar S."/>
            <person name="Kwok R."/>
            <person name="Lander E."/>
            <person name="Langley C.H."/>
            <person name="Lapoint R."/>
            <person name="Lazzaro B.P."/>
            <person name="Lee S.J."/>
            <person name="Levesque L."/>
            <person name="Li R."/>
            <person name="Lin C.F."/>
            <person name="Lin M.F."/>
            <person name="Lindblad-Toh K."/>
            <person name="Llopart A."/>
            <person name="Long M."/>
            <person name="Low L."/>
            <person name="Lozovsky E."/>
            <person name="Lu J."/>
            <person name="Luo M."/>
            <person name="Machado C.A."/>
            <person name="Makalowski W."/>
            <person name="Marzo M."/>
            <person name="Matsuda M."/>
            <person name="Matzkin L."/>
            <person name="McAllister B."/>
            <person name="McBride C.S."/>
            <person name="McKernan B."/>
            <person name="McKernan K."/>
            <person name="Mendez-Lago M."/>
            <person name="Minx P."/>
            <person name="Mollenhauer M.U."/>
            <person name="Montooth K."/>
            <person name="Mount S.M."/>
            <person name="Mu X."/>
            <person name="Myers E."/>
            <person name="Negre B."/>
            <person name="Newfeld S."/>
            <person name="Nielsen R."/>
            <person name="Noor M.A."/>
            <person name="O'Grady P."/>
            <person name="Pachter L."/>
            <person name="Papaceit M."/>
            <person name="Parisi M.J."/>
            <person name="Parisi M."/>
            <person name="Parts L."/>
            <person name="Pedersen J.S."/>
            <person name="Pesole G."/>
            <person name="Phillippy A.M."/>
            <person name="Ponting C.P."/>
            <person name="Pop M."/>
            <person name="Porcelli D."/>
            <person name="Powell J.R."/>
            <person name="Prohaska S."/>
            <person name="Pruitt K."/>
            <person name="Puig M."/>
            <person name="Quesneville H."/>
            <person name="Ram K.R."/>
            <person name="Rand D."/>
            <person name="Rasmussen M.D."/>
            <person name="Reed L.K."/>
            <person name="Reenan R."/>
            <person name="Reily A."/>
            <person name="Remington K.A."/>
            <person name="Rieger T.T."/>
            <person name="Ritchie M.G."/>
            <person name="Robin C."/>
            <person name="Rogers Y.H."/>
            <person name="Rohde C."/>
            <person name="Rozas J."/>
            <person name="Rubenfield M.J."/>
            <person name="Ruiz A."/>
            <person name="Russo S."/>
            <person name="Salzberg S.L."/>
            <person name="Sanchez-Gracia A."/>
            <person name="Saranga D.J."/>
            <person name="Sato H."/>
            <person name="Schaeffer S.W."/>
            <person name="Schatz M.C."/>
            <person name="Schlenke T."/>
            <person name="Schwartz R."/>
            <person name="Segarra C."/>
            <person name="Singh R.S."/>
            <person name="Sirot L."/>
            <person name="Sirota M."/>
            <person name="Sisneros N.B."/>
            <person name="Smith C.D."/>
            <person name="Smith T.F."/>
            <person name="Spieth J."/>
            <person name="Stage D.E."/>
            <person name="Stark A."/>
            <person name="Stephan W."/>
            <person name="Strausberg R.L."/>
            <person name="Strempel S."/>
            <person name="Sturgill D."/>
            <person name="Sutton G."/>
            <person name="Sutton G.G."/>
            <person name="Tao W."/>
            <person name="Teichmann S."/>
            <person name="Tobari Y.N."/>
            <person name="Tomimura Y."/>
            <person name="Tsolas J.M."/>
            <person name="Valente V.L."/>
            <person name="Venter E."/>
            <person name="Venter J.C."/>
            <person name="Vicario S."/>
            <person name="Vieira F.G."/>
            <person name="Vilella A.J."/>
            <person name="Villasante A."/>
            <person name="Walenz B."/>
            <person name="Wang J."/>
            <person name="Wasserman M."/>
            <person name="Watts T."/>
            <person name="Wilson D."/>
            <person name="Wilson R.K."/>
            <person name="Wing R.A."/>
            <person name="Wolfner M.F."/>
            <person name="Wong A."/>
            <person name="Wong G.K."/>
            <person name="Wu C.I."/>
            <person name="Wu G."/>
            <person name="Yamamoto D."/>
            <person name="Yang H.P."/>
            <person name="Yang S.P."/>
            <person name="Yorke J.A."/>
            <person name="Yoshida K."/>
            <person name="Zdobnov E."/>
            <person name="Zhang P."/>
            <person name="Zhang Y."/>
            <person name="Zimin A.V."/>
            <person name="Baldwin J."/>
            <person name="Abdouelleil A."/>
            <person name="Abdulkadir J."/>
            <person name="Abebe A."/>
            <person name="Abera B."/>
            <person name="Abreu J."/>
            <person name="Acer S.C."/>
            <person name="Aftuck L."/>
            <person name="Alexander A."/>
            <person name="An P."/>
            <person name="Anderson E."/>
            <person name="Anderson S."/>
            <person name="Arachi H."/>
            <person name="Azer M."/>
            <person name="Bachantsang P."/>
            <person name="Barry A."/>
            <person name="Bayul T."/>
            <person name="Berlin A."/>
            <person name="Bessette D."/>
            <person name="Bloom T."/>
            <person name="Blye J."/>
            <person name="Boguslavskiy L."/>
            <person name="Bonnet C."/>
            <person name="Boukhgalter B."/>
            <person name="Bourzgui I."/>
            <person name="Brown A."/>
            <person name="Cahill P."/>
            <person name="Channer S."/>
            <person name="Cheshatsang Y."/>
            <person name="Chuda L."/>
            <person name="Citroen M."/>
            <person name="Collymore A."/>
            <person name="Cooke P."/>
            <person name="Costello M."/>
            <person name="D'Aco K."/>
            <person name="Daza R."/>
            <person name="De Haan G."/>
            <person name="DeGray S."/>
            <person name="DeMaso C."/>
            <person name="Dhargay N."/>
            <person name="Dooley K."/>
            <person name="Dooley E."/>
            <person name="Doricent M."/>
            <person name="Dorje P."/>
            <person name="Dorjee K."/>
            <person name="Dupes A."/>
            <person name="Elong R."/>
            <person name="Falk J."/>
            <person name="Farina A."/>
            <person name="Faro S."/>
            <person name="Ferguson D."/>
            <person name="Fisher S."/>
            <person name="Foley C.D."/>
            <person name="Franke A."/>
            <person name="Friedrich D."/>
            <person name="Gadbois L."/>
            <person name="Gearin G."/>
            <person name="Gearin C.R."/>
            <person name="Giannoukos G."/>
            <person name="Goode T."/>
            <person name="Graham J."/>
            <person name="Grandbois E."/>
            <person name="Grewal S."/>
            <person name="Gyaltsen K."/>
            <person name="Hafez N."/>
            <person name="Hagos B."/>
            <person name="Hall J."/>
            <person name="Henson C."/>
            <person name="Hollinger A."/>
            <person name="Honan T."/>
            <person name="Huard M.D."/>
            <person name="Hughes L."/>
            <person name="Hurhula B."/>
            <person name="Husby M.E."/>
            <person name="Kamat A."/>
            <person name="Kanga B."/>
            <person name="Kashin S."/>
            <person name="Khazanovich D."/>
            <person name="Kisner P."/>
            <person name="Lance K."/>
            <person name="Lara M."/>
            <person name="Lee W."/>
            <person name="Lennon N."/>
            <person name="Letendre F."/>
            <person name="LeVine R."/>
            <person name="Lipovsky A."/>
            <person name="Liu X."/>
            <person name="Liu J."/>
            <person name="Liu S."/>
            <person name="Lokyitsang T."/>
            <person name="Lokyitsang Y."/>
            <person name="Lubonja R."/>
            <person name="Lui A."/>
            <person name="MacDonald P."/>
            <person name="Magnisalis V."/>
            <person name="Maru K."/>
            <person name="Matthews C."/>
            <person name="McCusker W."/>
            <person name="McDonough S."/>
            <person name="Mehta T."/>
            <person name="Meldrim J."/>
            <person name="Meneus L."/>
            <person name="Mihai O."/>
            <person name="Mihalev A."/>
            <person name="Mihova T."/>
            <person name="Mittelman R."/>
            <person name="Mlenga V."/>
            <person name="Montmayeur A."/>
            <person name="Mulrain L."/>
            <person name="Navidi A."/>
            <person name="Naylor J."/>
            <person name="Negash T."/>
            <person name="Nguyen T."/>
            <person name="Nguyen N."/>
            <person name="Nicol R."/>
            <person name="Norbu C."/>
            <person name="Norbu N."/>
            <person name="Novod N."/>
            <person name="O'Neill B."/>
            <person name="Osman S."/>
            <person name="Markiewicz E."/>
            <person name="Oyono O.L."/>
            <person name="Patti C."/>
            <person name="Phunkhang P."/>
            <person name="Pierre F."/>
            <person name="Priest M."/>
            <person name="Raghuraman S."/>
            <person name="Rege F."/>
            <person name="Reyes R."/>
            <person name="Rise C."/>
            <person name="Rogov P."/>
            <person name="Ross K."/>
            <person name="Ryan E."/>
            <person name="Settipalli S."/>
            <person name="Shea T."/>
            <person name="Sherpa N."/>
            <person name="Shi L."/>
            <person name="Shih D."/>
            <person name="Sparrow T."/>
            <person name="Spaulding J."/>
            <person name="Stalker J."/>
            <person name="Stange-Thomann N."/>
            <person name="Stavropoulos S."/>
            <person name="Stone C."/>
            <person name="Strader C."/>
            <person name="Tesfaye S."/>
            <person name="Thomson T."/>
            <person name="Thoulutsang Y."/>
            <person name="Thoulutsang D."/>
            <person name="Topham K."/>
            <person name="Topping I."/>
            <person name="Tsamla T."/>
            <person name="Vassiliev H."/>
            <person name="Vo A."/>
            <person name="Wangchuk T."/>
            <person name="Wangdi T."/>
            <person name="Weiand M."/>
            <person name="Wilkinson J."/>
            <person name="Wilson A."/>
            <person name="Yadav S."/>
            <person name="Young G."/>
            <person name="Yu Q."/>
            <person name="Zembek L."/>
            <person name="Zhong D."/>
            <person name="Zimmer A."/>
            <person name="Zwirko Z."/>
            <person name="Jaffe D.B."/>
            <person name="Alvarez P."/>
            <person name="Brockman W."/>
            <person name="Butler J."/>
            <person name="Chin C."/>
            <person name="Gnerre S."/>
            <person name="Grabherr M."/>
            <person name="Kleber M."/>
            <person name="Mauceli E."/>
            <person name="MacCallum I."/>
        </authorList>
    </citation>
    <scope>NUCLEOTIDE SEQUENCE [LARGE SCALE GENOMIC DNA]</scope>
    <source>
        <strain evidence="3">Tucson 15287-2541.00</strain>
    </source>
</reference>
<dbReference type="PhylomeDB" id="B4IXR5"/>